<dbReference type="AlphaFoldDB" id="A0A931N6G5"/>
<gene>
    <name evidence="2" type="ORF">IT779_29855</name>
</gene>
<keyword evidence="1" id="KW-1133">Transmembrane helix</keyword>
<evidence type="ECO:0000313" key="3">
    <source>
        <dbReference type="Proteomes" id="UP000655751"/>
    </source>
</evidence>
<reference evidence="2" key="1">
    <citation type="submission" date="2020-11" db="EMBL/GenBank/DDBJ databases">
        <title>Nocardia NEAU-351.nov., a novel actinomycete isolated from the cow dung.</title>
        <authorList>
            <person name="Zhang X."/>
        </authorList>
    </citation>
    <scope>NUCLEOTIDE SEQUENCE</scope>
    <source>
        <strain evidence="2">NEAU-351</strain>
    </source>
</reference>
<proteinExistence type="predicted"/>
<keyword evidence="1" id="KW-0812">Transmembrane</keyword>
<name>A0A931N6G5_9NOCA</name>
<feature type="transmembrane region" description="Helical" evidence="1">
    <location>
        <begin position="148"/>
        <end position="170"/>
    </location>
</feature>
<feature type="transmembrane region" description="Helical" evidence="1">
    <location>
        <begin position="21"/>
        <end position="40"/>
    </location>
</feature>
<comment type="caution">
    <text evidence="2">The sequence shown here is derived from an EMBL/GenBank/DDBJ whole genome shotgun (WGS) entry which is preliminary data.</text>
</comment>
<evidence type="ECO:0000256" key="1">
    <source>
        <dbReference type="SAM" id="Phobius"/>
    </source>
</evidence>
<accession>A0A931N6G5</accession>
<dbReference type="Proteomes" id="UP000655751">
    <property type="component" value="Unassembled WGS sequence"/>
</dbReference>
<feature type="transmembrane region" description="Helical" evidence="1">
    <location>
        <begin position="177"/>
        <end position="196"/>
    </location>
</feature>
<feature type="transmembrane region" description="Helical" evidence="1">
    <location>
        <begin position="234"/>
        <end position="252"/>
    </location>
</feature>
<keyword evidence="3" id="KW-1185">Reference proteome</keyword>
<feature type="transmembrane region" description="Helical" evidence="1">
    <location>
        <begin position="60"/>
        <end position="81"/>
    </location>
</feature>
<protein>
    <submittedName>
        <fullName evidence="2">ABC transporter permease</fullName>
    </submittedName>
</protein>
<dbReference type="EMBL" id="JADMLG010000015">
    <property type="protein sequence ID" value="MBH0780486.1"/>
    <property type="molecule type" value="Genomic_DNA"/>
</dbReference>
<organism evidence="2 3">
    <name type="scientific">Nocardia bovistercoris</name>
    <dbReference type="NCBI Taxonomy" id="2785916"/>
    <lineage>
        <taxon>Bacteria</taxon>
        <taxon>Bacillati</taxon>
        <taxon>Actinomycetota</taxon>
        <taxon>Actinomycetes</taxon>
        <taxon>Mycobacteriales</taxon>
        <taxon>Nocardiaceae</taxon>
        <taxon>Nocardia</taxon>
    </lineage>
</organism>
<keyword evidence="1" id="KW-0472">Membrane</keyword>
<feature type="transmembrane region" description="Helical" evidence="1">
    <location>
        <begin position="101"/>
        <end position="128"/>
    </location>
</feature>
<evidence type="ECO:0000313" key="2">
    <source>
        <dbReference type="EMBL" id="MBH0780486.1"/>
    </source>
</evidence>
<sequence length="260" mass="27962">MNHLVRSVRSEMAKLSWRNPLWYLVIPSAILIPAALNYGIAAAVESNRLDGGGGMDTDNAAYWILIFSTFILMSGAVSSLCSEFKDDTLQIVYRIQPRRPLLPVAKLIVFGGIGAAAAAVTTFAILWGFPRIFPEIWGRVDILSADGIRLWCGIPLFTVLVCALGLGLAALVPKPGLVVMIVLLWKFGLEVFVGFIPGDVGETLQELSPFKNGELGVGQMATFDSVFGGQNGSFLYFAALCSAVFVIGVTRLSRADVSSD</sequence>
<dbReference type="RefSeq" id="WP_196152789.1">
    <property type="nucleotide sequence ID" value="NZ_JADMLG010000015.1"/>
</dbReference>